<proteinExistence type="predicted"/>
<organism evidence="3">
    <name type="scientific">marine sediment metagenome</name>
    <dbReference type="NCBI Taxonomy" id="412755"/>
    <lineage>
        <taxon>unclassified sequences</taxon>
        <taxon>metagenomes</taxon>
        <taxon>ecological metagenomes</taxon>
    </lineage>
</organism>
<keyword evidence="2" id="KW-0808">Transferase</keyword>
<evidence type="ECO:0008006" key="4">
    <source>
        <dbReference type="Google" id="ProtNLM"/>
    </source>
</evidence>
<feature type="non-terminal residue" evidence="3">
    <location>
        <position position="1"/>
    </location>
</feature>
<dbReference type="Pfam" id="PF04041">
    <property type="entry name" value="Glyco_hydro_130"/>
    <property type="match status" value="1"/>
</dbReference>
<reference evidence="3" key="1">
    <citation type="journal article" date="2015" name="Nature">
        <title>Complex archaea that bridge the gap between prokaryotes and eukaryotes.</title>
        <authorList>
            <person name="Spang A."/>
            <person name="Saw J.H."/>
            <person name="Jorgensen S.L."/>
            <person name="Zaremba-Niedzwiedzka K."/>
            <person name="Martijn J."/>
            <person name="Lind A.E."/>
            <person name="van Eijk R."/>
            <person name="Schleper C."/>
            <person name="Guy L."/>
            <person name="Ettema T.J."/>
        </authorList>
    </citation>
    <scope>NUCLEOTIDE SEQUENCE</scope>
</reference>
<dbReference type="EMBL" id="LAZR01058069">
    <property type="protein sequence ID" value="KKK70691.1"/>
    <property type="molecule type" value="Genomic_DNA"/>
</dbReference>
<evidence type="ECO:0000256" key="2">
    <source>
        <dbReference type="ARBA" id="ARBA00022679"/>
    </source>
</evidence>
<dbReference type="AlphaFoldDB" id="A0A0F9AEP8"/>
<dbReference type="Gene3D" id="1.10.10.10">
    <property type="entry name" value="Winged helix-like DNA-binding domain superfamily/Winged helix DNA-binding domain"/>
    <property type="match status" value="1"/>
</dbReference>
<gene>
    <name evidence="3" type="ORF">LCGC14_2921430</name>
</gene>
<sequence>LDGTYYMFYTAYDGKNALVAYATSKDLKTWEKHGIISAKMSYDEAGDFFHFSKLKEKYLFFESYYKDVVGEDVLLWEKDTFLLPKKYNNQFVLFHRILPDIQIVYFDDFKDLTIDFWKDYLKTLGNNVVIEPKFGFESRNIGAGAPLIETERGWLMLYHSVEDSNKGKVYHASAALLDKNDPQKVIGRLKKPLFSPIEDYEKVGDVSNVVFPTGTAIFGDRLYIYYGAADKRIAVVSVNLYKLIHELLSSDLEVGIGFLAGQIFNLTVKEEKSVTQLKNILNQKEYLVLMAIGWLTREDKILCRIDSDELIIRSIR</sequence>
<dbReference type="Gene3D" id="2.115.10.20">
    <property type="entry name" value="Glycosyl hydrolase domain, family 43"/>
    <property type="match status" value="1"/>
</dbReference>
<comment type="caution">
    <text evidence="3">The sequence shown here is derived from an EMBL/GenBank/DDBJ whole genome shotgun (WGS) entry which is preliminary data.</text>
</comment>
<dbReference type="InterPro" id="IPR007184">
    <property type="entry name" value="Mannoside_phosphorylase"/>
</dbReference>
<dbReference type="InterPro" id="IPR036388">
    <property type="entry name" value="WH-like_DNA-bd_sf"/>
</dbReference>
<name>A0A0F9AEP8_9ZZZZ</name>
<keyword evidence="1" id="KW-0328">Glycosyltransferase</keyword>
<evidence type="ECO:0000256" key="1">
    <source>
        <dbReference type="ARBA" id="ARBA00022676"/>
    </source>
</evidence>
<protein>
    <recommendedName>
        <fullName evidence="4">Pesticidal protein Cry7Aa</fullName>
    </recommendedName>
</protein>
<evidence type="ECO:0000313" key="3">
    <source>
        <dbReference type="EMBL" id="KKK70691.1"/>
    </source>
</evidence>
<dbReference type="Pfam" id="PF10771">
    <property type="entry name" value="DUF2582"/>
    <property type="match status" value="1"/>
</dbReference>
<dbReference type="InterPro" id="IPR019707">
    <property type="entry name" value="DUF2582"/>
</dbReference>
<dbReference type="InterPro" id="IPR023296">
    <property type="entry name" value="Glyco_hydro_beta-prop_sf"/>
</dbReference>
<dbReference type="GO" id="GO:0016757">
    <property type="term" value="F:glycosyltransferase activity"/>
    <property type="evidence" value="ECO:0007669"/>
    <property type="project" value="UniProtKB-KW"/>
</dbReference>
<dbReference type="SUPFAM" id="SSF75005">
    <property type="entry name" value="Arabinanase/levansucrase/invertase"/>
    <property type="match status" value="1"/>
</dbReference>
<dbReference type="PANTHER" id="PTHR34106:SF5">
    <property type="entry name" value="GLYCOSIDASE"/>
    <property type="match status" value="1"/>
</dbReference>
<accession>A0A0F9AEP8</accession>
<dbReference type="PANTHER" id="PTHR34106">
    <property type="entry name" value="GLYCOSIDASE"/>
    <property type="match status" value="1"/>
</dbReference>